<evidence type="ECO:0000256" key="2">
    <source>
        <dbReference type="ARBA" id="ARBA00007126"/>
    </source>
</evidence>
<keyword evidence="7" id="KW-0804">Transcription</keyword>
<dbReference type="Proteomes" id="UP000240952">
    <property type="component" value="Segment"/>
</dbReference>
<dbReference type="RefSeq" id="YP_009508794.1">
    <property type="nucleotide sequence ID" value="NC_039047.1"/>
</dbReference>
<accession>R4KYY0</accession>
<feature type="compositionally biased region" description="Polar residues" evidence="9">
    <location>
        <begin position="1"/>
        <end position="12"/>
    </location>
</feature>
<evidence type="ECO:0000256" key="1">
    <source>
        <dbReference type="ARBA" id="ARBA00004147"/>
    </source>
</evidence>
<dbReference type="Pfam" id="PF11733">
    <property type="entry name" value="NP1-WLL"/>
    <property type="match status" value="1"/>
</dbReference>
<evidence type="ECO:0000313" key="11">
    <source>
        <dbReference type="Proteomes" id="UP000240952"/>
    </source>
</evidence>
<keyword evidence="11" id="KW-1185">Reference proteome</keyword>
<protein>
    <recommendedName>
        <fullName evidence="3">Non-structural protein NP-1</fullName>
    </recommendedName>
</protein>
<dbReference type="InterPro" id="IPR021075">
    <property type="entry name" value="Bocavirus_NP1"/>
</dbReference>
<evidence type="ECO:0000256" key="4">
    <source>
        <dbReference type="ARBA" id="ARBA00022562"/>
    </source>
</evidence>
<comment type="function">
    <text evidence="8">Required for the expression of the capsid proteins. Performs the splicing and internal polyadenylation of the viral capsid-encoding mRNA precursor, which allows its maturation and expression. Transactivates the viral promoter.</text>
</comment>
<dbReference type="EMBL" id="KC339250">
    <property type="protein sequence ID" value="AGL09953.1"/>
    <property type="molecule type" value="Genomic_DNA"/>
</dbReference>
<keyword evidence="5" id="KW-0805">Transcription regulation</keyword>
<gene>
    <name evidence="10" type="primary">NP1</name>
</gene>
<dbReference type="KEGG" id="vg:37620295"/>
<evidence type="ECO:0000256" key="5">
    <source>
        <dbReference type="ARBA" id="ARBA00023015"/>
    </source>
</evidence>
<reference evidence="10 11" key="1">
    <citation type="journal article" date="2013" name="PLoS ONE">
        <title>Virome profiling of bats from myanmar by metagenomic analysis of tissue samples reveals more novel Mammalian viruses.</title>
        <authorList>
            <person name="He B."/>
            <person name="Li Z."/>
            <person name="Yang F."/>
            <person name="Zheng J."/>
            <person name="Feng Y."/>
            <person name="Guo H."/>
            <person name="Li Y."/>
            <person name="Wang Y."/>
            <person name="Su N."/>
            <person name="Zhang F."/>
            <person name="Fan Q."/>
            <person name="Tu C."/>
        </authorList>
    </citation>
    <scope>NUCLEOTIDE SEQUENCE [LARGE SCALE GENOMIC DNA]</scope>
    <source>
        <strain evidence="10">XM30</strain>
    </source>
</reference>
<keyword evidence="6" id="KW-0010">Activator</keyword>
<evidence type="ECO:0000256" key="7">
    <source>
        <dbReference type="ARBA" id="ARBA00023163"/>
    </source>
</evidence>
<dbReference type="GO" id="GO:0042025">
    <property type="term" value="C:host cell nucleus"/>
    <property type="evidence" value="ECO:0007669"/>
    <property type="project" value="UniProtKB-SubCell"/>
</dbReference>
<proteinExistence type="inferred from homology"/>
<organism evidence="10 11">
    <name type="scientific">Bat bocavirus XM30</name>
    <dbReference type="NCBI Taxonomy" id="2259811"/>
    <lineage>
        <taxon>Viruses</taxon>
        <taxon>Monodnaviria</taxon>
        <taxon>Shotokuvirae</taxon>
        <taxon>Cossaviricota</taxon>
        <taxon>Quintoviricetes</taxon>
        <taxon>Piccovirales</taxon>
        <taxon>Parvoviridae</taxon>
        <taxon>Parvovirinae</taxon>
        <taxon>Bocaparvovirus</taxon>
        <taxon>Bocaparvovirus chiropteran3</taxon>
    </lineage>
</organism>
<evidence type="ECO:0000256" key="9">
    <source>
        <dbReference type="SAM" id="MobiDB-lite"/>
    </source>
</evidence>
<evidence type="ECO:0000313" key="10">
    <source>
        <dbReference type="EMBL" id="AGL09953.1"/>
    </source>
</evidence>
<evidence type="ECO:0000256" key="3">
    <source>
        <dbReference type="ARBA" id="ARBA00020315"/>
    </source>
</evidence>
<evidence type="ECO:0000256" key="6">
    <source>
        <dbReference type="ARBA" id="ARBA00023159"/>
    </source>
</evidence>
<name>R4KYY0_9VIRU</name>
<evidence type="ECO:0000256" key="8">
    <source>
        <dbReference type="ARBA" id="ARBA00045895"/>
    </source>
</evidence>
<feature type="region of interest" description="Disordered" evidence="9">
    <location>
        <begin position="1"/>
        <end position="66"/>
    </location>
</feature>
<comment type="similarity">
    <text evidence="2">Belongs to the Bocaparvovirus Non-structural protein NP-1 family.</text>
</comment>
<keyword evidence="4" id="KW-1048">Host nucleus</keyword>
<comment type="subcellular location">
    <subcellularLocation>
        <location evidence="1">Host nucleus</location>
    </subcellularLocation>
</comment>
<sequence>MSARSNSSTRSGEASGGMERSRTRSRSPIRRNESYRHRNGVKFSESKKELQLRRNHSSSGASRRSKTTKMTPWAVFSEHRAKTGAGIGYCGFYYHSTRLARAGTDWIFNKGKPLFQSKCTNNVCEWSDVREILFDFKKWIDQSYRNMMWHFKHGQPCARCAYWDDVYGQHLANVKPVPIQDISDEDMLEAAMEVDGAN</sequence>
<dbReference type="GeneID" id="37620295"/>